<protein>
    <recommendedName>
        <fullName evidence="4">Zn(2)-C6 fungal-type domain-containing protein</fullName>
    </recommendedName>
</protein>
<dbReference type="SMART" id="SM00906">
    <property type="entry name" value="Fungal_trans"/>
    <property type="match status" value="1"/>
</dbReference>
<keyword evidence="3" id="KW-0539">Nucleus</keyword>
<dbReference type="InterPro" id="IPR036864">
    <property type="entry name" value="Zn2-C6_fun-type_DNA-bd_sf"/>
</dbReference>
<dbReference type="Pfam" id="PF04082">
    <property type="entry name" value="Fungal_trans"/>
    <property type="match status" value="1"/>
</dbReference>
<keyword evidence="6" id="KW-1185">Reference proteome</keyword>
<dbReference type="SMART" id="SM00066">
    <property type="entry name" value="GAL4"/>
    <property type="match status" value="1"/>
</dbReference>
<evidence type="ECO:0000256" key="1">
    <source>
        <dbReference type="ARBA" id="ARBA00004123"/>
    </source>
</evidence>
<dbReference type="GO" id="GO:0006351">
    <property type="term" value="P:DNA-templated transcription"/>
    <property type="evidence" value="ECO:0007669"/>
    <property type="project" value="InterPro"/>
</dbReference>
<evidence type="ECO:0000313" key="6">
    <source>
        <dbReference type="Proteomes" id="UP000782241"/>
    </source>
</evidence>
<accession>A0A9P7H8X3</accession>
<dbReference type="AlphaFoldDB" id="A0A9P7H8X3"/>
<dbReference type="InterPro" id="IPR050613">
    <property type="entry name" value="Sec_Metabolite_Reg"/>
</dbReference>
<keyword evidence="2" id="KW-0479">Metal-binding</keyword>
<evidence type="ECO:0000313" key="5">
    <source>
        <dbReference type="EMBL" id="KAG5662028.1"/>
    </source>
</evidence>
<evidence type="ECO:0000256" key="3">
    <source>
        <dbReference type="ARBA" id="ARBA00023242"/>
    </source>
</evidence>
<evidence type="ECO:0000256" key="2">
    <source>
        <dbReference type="ARBA" id="ARBA00022723"/>
    </source>
</evidence>
<comment type="subcellular location">
    <subcellularLocation>
        <location evidence="1">Nucleus</location>
    </subcellularLocation>
</comment>
<sequence length="607" mass="68337">MTRRAIAPGRSCLECRRRKIKCDRASPCAYCAKLKLPCQYPSSRKQYGSTKTISNEVAVDIQQNVINHQSDTASEPTTTPSTSIPDTPSSASIFPFSCFPFTSNHLPSVAHYQPNSTSKLFLWQTYIDVVDPTLKLFHVPTVQREFIAAIQDSSETFTATECLMFAVYYAVVATMPATECEKALHQSKTDLLRQYRLGIEYALLKAGFMHSSNLRVLQALVIYLTFVRKSDDAPDIQSLTSLTVGNAMRIGLHCEEVGSQYSPFELEMRRRLWWQVYVLDTRNAMESGVEPTILEQTFNTKKPRNINDVALHPHIDATPADDDKKTEMTIILLRILGTDLTRRTIFSESFNRANGYPSLSVEEQCQKLDELCDCAEMKILTRHSSQIPLDFIASATARLIHAKLKVMVCKPQPSQGRGNPFRENYLVLCLDVLRESHAVRCYKPGRPWSWLFETCVEWDALAYVLLDLCVTPSSDSSHTAWTLVSEIFEEWEGDPNLVGDRRWQHIEALWLEAVSARRITGAQMVLDDSETSTSCRTQSDISPEEALNLTKFRANCLKSRAISNVEPAIFDNHYVGDVSPSDVGGLGTSCEWGASLFEQYWEITGSG</sequence>
<dbReference type="InterPro" id="IPR007219">
    <property type="entry name" value="XnlR_reg_dom"/>
</dbReference>
<dbReference type="PANTHER" id="PTHR31001:SF91">
    <property type="entry name" value="ZN(II)2CYS6 TRANSCRIPTION FACTOR (EUROFUNG)"/>
    <property type="match status" value="1"/>
</dbReference>
<dbReference type="CDD" id="cd00067">
    <property type="entry name" value="GAL4"/>
    <property type="match status" value="1"/>
</dbReference>
<dbReference type="CDD" id="cd12148">
    <property type="entry name" value="fungal_TF_MHR"/>
    <property type="match status" value="1"/>
</dbReference>
<dbReference type="Gene3D" id="4.10.240.10">
    <property type="entry name" value="Zn(2)-C6 fungal-type DNA-binding domain"/>
    <property type="match status" value="1"/>
</dbReference>
<dbReference type="GO" id="GO:0008270">
    <property type="term" value="F:zinc ion binding"/>
    <property type="evidence" value="ECO:0007669"/>
    <property type="project" value="InterPro"/>
</dbReference>
<comment type="caution">
    <text evidence="5">The sequence shown here is derived from an EMBL/GenBank/DDBJ whole genome shotgun (WGS) entry which is preliminary data.</text>
</comment>
<dbReference type="GO" id="GO:0003677">
    <property type="term" value="F:DNA binding"/>
    <property type="evidence" value="ECO:0007669"/>
    <property type="project" value="InterPro"/>
</dbReference>
<gene>
    <name evidence="5" type="ORF">KAF25_004267</name>
</gene>
<dbReference type="PROSITE" id="PS00463">
    <property type="entry name" value="ZN2_CY6_FUNGAL_1"/>
    <property type="match status" value="1"/>
</dbReference>
<dbReference type="GO" id="GO:0000981">
    <property type="term" value="F:DNA-binding transcription factor activity, RNA polymerase II-specific"/>
    <property type="evidence" value="ECO:0007669"/>
    <property type="project" value="InterPro"/>
</dbReference>
<feature type="domain" description="Zn(2)-C6 fungal-type" evidence="4">
    <location>
        <begin position="11"/>
        <end position="40"/>
    </location>
</feature>
<name>A0A9P7H8X3_9HYPO</name>
<dbReference type="PROSITE" id="PS50048">
    <property type="entry name" value="ZN2_CY6_FUNGAL_2"/>
    <property type="match status" value="1"/>
</dbReference>
<dbReference type="Pfam" id="PF00172">
    <property type="entry name" value="Zn_clus"/>
    <property type="match status" value="1"/>
</dbReference>
<dbReference type="SUPFAM" id="SSF57701">
    <property type="entry name" value="Zn2/Cys6 DNA-binding domain"/>
    <property type="match status" value="1"/>
</dbReference>
<dbReference type="PANTHER" id="PTHR31001">
    <property type="entry name" value="UNCHARACTERIZED TRANSCRIPTIONAL REGULATORY PROTEIN"/>
    <property type="match status" value="1"/>
</dbReference>
<dbReference type="EMBL" id="JAGPUO010000006">
    <property type="protein sequence ID" value="KAG5662028.1"/>
    <property type="molecule type" value="Genomic_DNA"/>
</dbReference>
<dbReference type="Proteomes" id="UP000782241">
    <property type="component" value="Unassembled WGS sequence"/>
</dbReference>
<dbReference type="InterPro" id="IPR001138">
    <property type="entry name" value="Zn2Cys6_DnaBD"/>
</dbReference>
<organism evidence="5 6">
    <name type="scientific">Fusarium avenaceum</name>
    <dbReference type="NCBI Taxonomy" id="40199"/>
    <lineage>
        <taxon>Eukaryota</taxon>
        <taxon>Fungi</taxon>
        <taxon>Dikarya</taxon>
        <taxon>Ascomycota</taxon>
        <taxon>Pezizomycotina</taxon>
        <taxon>Sordariomycetes</taxon>
        <taxon>Hypocreomycetidae</taxon>
        <taxon>Hypocreales</taxon>
        <taxon>Nectriaceae</taxon>
        <taxon>Fusarium</taxon>
        <taxon>Fusarium tricinctum species complex</taxon>
    </lineage>
</organism>
<dbReference type="GO" id="GO:0005634">
    <property type="term" value="C:nucleus"/>
    <property type="evidence" value="ECO:0007669"/>
    <property type="project" value="UniProtKB-SubCell"/>
</dbReference>
<proteinExistence type="predicted"/>
<reference evidence="5" key="1">
    <citation type="submission" date="2021-04" db="EMBL/GenBank/DDBJ databases">
        <title>Draft genome of Fusarium avenaceum strain F156N33, isolated from an atmospheric sample in Virginia.</title>
        <authorList>
            <person name="Yang S."/>
            <person name="Vinatzer B.A."/>
            <person name="Coleman J."/>
        </authorList>
    </citation>
    <scope>NUCLEOTIDE SEQUENCE</scope>
    <source>
        <strain evidence="5">F156N33</strain>
    </source>
</reference>
<evidence type="ECO:0000259" key="4">
    <source>
        <dbReference type="PROSITE" id="PS50048"/>
    </source>
</evidence>